<proteinExistence type="predicted"/>
<dbReference type="AlphaFoldDB" id="A0AAU7B1M9"/>
<sequence>MDHRPDPLRAYADAVRAGDNTLAALIAHRVFRRSHTRDPDAAAPPSQAARDTLRRLRDHLGI</sequence>
<evidence type="ECO:0000313" key="1">
    <source>
        <dbReference type="EMBL" id="XAY07829.1"/>
    </source>
</evidence>
<protein>
    <submittedName>
        <fullName evidence="1">Uncharacterized protein</fullName>
    </submittedName>
</protein>
<reference evidence="1" key="1">
    <citation type="submission" date="2022-12" db="EMBL/GenBank/DDBJ databases">
        <title>Paraconexibacter alkalitolerans sp. nov. and Baekduia alba sp. nov., isolated from soil and emended description of the genera Paraconexibacter (Chun et al., 2020) and Baekduia (An et al., 2020).</title>
        <authorList>
            <person name="Vieira S."/>
            <person name="Huber K.J."/>
            <person name="Geppert A."/>
            <person name="Wolf J."/>
            <person name="Neumann-Schaal M."/>
            <person name="Muesken M."/>
            <person name="Overmann J."/>
        </authorList>
    </citation>
    <scope>NUCLEOTIDE SEQUENCE</scope>
    <source>
        <strain evidence="1">AEG42_29</strain>
    </source>
</reference>
<accession>A0AAU7B1M9</accession>
<name>A0AAU7B1M9_9ACTN</name>
<dbReference type="RefSeq" id="WP_354699019.1">
    <property type="nucleotide sequence ID" value="NZ_CP114014.1"/>
</dbReference>
<gene>
    <name evidence="1" type="ORF">DSM112329_04720</name>
</gene>
<organism evidence="1">
    <name type="scientific">Paraconexibacter sp. AEG42_29</name>
    <dbReference type="NCBI Taxonomy" id="2997339"/>
    <lineage>
        <taxon>Bacteria</taxon>
        <taxon>Bacillati</taxon>
        <taxon>Actinomycetota</taxon>
        <taxon>Thermoleophilia</taxon>
        <taxon>Solirubrobacterales</taxon>
        <taxon>Paraconexibacteraceae</taxon>
        <taxon>Paraconexibacter</taxon>
    </lineage>
</organism>
<dbReference type="EMBL" id="CP114014">
    <property type="protein sequence ID" value="XAY07829.1"/>
    <property type="molecule type" value="Genomic_DNA"/>
</dbReference>
<dbReference type="KEGG" id="parq:DSM112329_04720"/>